<evidence type="ECO:0000256" key="1">
    <source>
        <dbReference type="SAM" id="Phobius"/>
    </source>
</evidence>
<dbReference type="SUPFAM" id="SSF48726">
    <property type="entry name" value="Immunoglobulin"/>
    <property type="match status" value="1"/>
</dbReference>
<dbReference type="InterPro" id="IPR013783">
    <property type="entry name" value="Ig-like_fold"/>
</dbReference>
<sequence>MEEACERVHYVTIEPPLGESVSVGVSIRCATQELCDHRFIYYLSLSDVTADYNEDLPPVVTNSSPIRITHEMLGNKIITCIAKGMRHKEVRVSKHVAVEGKPFGIQLVRRNNAAGTLVSDVDIVNANETLLCSSGGFPKPVISWHRVSSPKEHPDYELTIHRSSLVTTIFDPPGYYTYTCQATNELGELSLKHTFYLRNKQHIAFDQQAIVLCWVLVNLGIFACLVWMGQLIVNKELIPFLED</sequence>
<feature type="domain" description="Ig-like" evidence="2">
    <location>
        <begin position="102"/>
        <end position="190"/>
    </location>
</feature>
<proteinExistence type="predicted"/>
<accession>A0A3P7N4Z6</accession>
<dbReference type="InterPro" id="IPR036179">
    <property type="entry name" value="Ig-like_dom_sf"/>
</dbReference>
<reference evidence="3 4" key="1">
    <citation type="submission" date="2018-11" db="EMBL/GenBank/DDBJ databases">
        <authorList>
            <consortium name="Pathogen Informatics"/>
        </authorList>
    </citation>
    <scope>NUCLEOTIDE SEQUENCE [LARGE SCALE GENOMIC DNA]</scope>
</reference>
<keyword evidence="4" id="KW-1185">Reference proteome</keyword>
<keyword evidence="1" id="KW-1133">Transmembrane helix</keyword>
<dbReference type="Gene3D" id="2.60.40.10">
    <property type="entry name" value="Immunoglobulins"/>
    <property type="match status" value="1"/>
</dbReference>
<dbReference type="AlphaFoldDB" id="A0A3P7N4Z6"/>
<organism evidence="3 4">
    <name type="scientific">Dibothriocephalus latus</name>
    <name type="common">Fish tapeworm</name>
    <name type="synonym">Diphyllobothrium latum</name>
    <dbReference type="NCBI Taxonomy" id="60516"/>
    <lineage>
        <taxon>Eukaryota</taxon>
        <taxon>Metazoa</taxon>
        <taxon>Spiralia</taxon>
        <taxon>Lophotrochozoa</taxon>
        <taxon>Platyhelminthes</taxon>
        <taxon>Cestoda</taxon>
        <taxon>Eucestoda</taxon>
        <taxon>Diphyllobothriidea</taxon>
        <taxon>Diphyllobothriidae</taxon>
        <taxon>Dibothriocephalus</taxon>
    </lineage>
</organism>
<evidence type="ECO:0000313" key="4">
    <source>
        <dbReference type="Proteomes" id="UP000281553"/>
    </source>
</evidence>
<name>A0A3P7N4Z6_DIBLA</name>
<evidence type="ECO:0000313" key="3">
    <source>
        <dbReference type="EMBL" id="VDN37475.1"/>
    </source>
</evidence>
<dbReference type="PROSITE" id="PS50835">
    <property type="entry name" value="IG_LIKE"/>
    <property type="match status" value="1"/>
</dbReference>
<dbReference type="EMBL" id="UYRU01090977">
    <property type="protein sequence ID" value="VDN37475.1"/>
    <property type="molecule type" value="Genomic_DNA"/>
</dbReference>
<evidence type="ECO:0000259" key="2">
    <source>
        <dbReference type="PROSITE" id="PS50835"/>
    </source>
</evidence>
<dbReference type="Proteomes" id="UP000281553">
    <property type="component" value="Unassembled WGS sequence"/>
</dbReference>
<keyword evidence="1" id="KW-0812">Transmembrane</keyword>
<keyword evidence="1" id="KW-0472">Membrane</keyword>
<dbReference type="InterPro" id="IPR007110">
    <property type="entry name" value="Ig-like_dom"/>
</dbReference>
<protein>
    <recommendedName>
        <fullName evidence="2">Ig-like domain-containing protein</fullName>
    </recommendedName>
</protein>
<feature type="transmembrane region" description="Helical" evidence="1">
    <location>
        <begin position="209"/>
        <end position="233"/>
    </location>
</feature>
<gene>
    <name evidence="3" type="ORF">DILT_LOCUS17329</name>
</gene>
<dbReference type="OrthoDB" id="190835at2759"/>